<feature type="transmembrane region" description="Helical" evidence="5">
    <location>
        <begin position="12"/>
        <end position="36"/>
    </location>
</feature>
<keyword evidence="4 5" id="KW-0472">Membrane</keyword>
<evidence type="ECO:0000313" key="8">
    <source>
        <dbReference type="Proteomes" id="UP000681317"/>
    </source>
</evidence>
<comment type="subcellular location">
    <subcellularLocation>
        <location evidence="1">Membrane</location>
        <topology evidence="1">Multi-pass membrane protein</topology>
    </subcellularLocation>
</comment>
<accession>A0ABM7Q1E7</accession>
<name>A0ABM7Q1E7_9GAMM</name>
<organism evidence="7 8">
    <name type="scientific">Noviluteimonas caseinilytica</name>
    <dbReference type="NCBI Taxonomy" id="2675101"/>
    <lineage>
        <taxon>Bacteria</taxon>
        <taxon>Pseudomonadati</taxon>
        <taxon>Pseudomonadota</taxon>
        <taxon>Gammaproteobacteria</taxon>
        <taxon>Lysobacterales</taxon>
        <taxon>Lysobacteraceae</taxon>
        <taxon>Noviluteimonas</taxon>
    </lineage>
</organism>
<dbReference type="Proteomes" id="UP000681317">
    <property type="component" value="Chromosome"/>
</dbReference>
<evidence type="ECO:0000313" key="7">
    <source>
        <dbReference type="EMBL" id="BCT91036.1"/>
    </source>
</evidence>
<proteinExistence type="predicted"/>
<keyword evidence="8" id="KW-1185">Reference proteome</keyword>
<reference evidence="7 8" key="1">
    <citation type="submission" date="2021-03" db="EMBL/GenBank/DDBJ databases">
        <title>Complete Genome Sequences of Two Lysobacter Strains Isolated from Sea Water (Lysobacter caseinilyticus) and Soil (Lysobacter helvus) in South Korea.</title>
        <authorList>
            <person name="Watanabe Y."/>
            <person name="Arakawa K."/>
        </authorList>
    </citation>
    <scope>NUCLEOTIDE SEQUENCE [LARGE SCALE GENOMIC DNA]</scope>
    <source>
        <strain evidence="7 8">KVB24</strain>
    </source>
</reference>
<dbReference type="Pfam" id="PF06271">
    <property type="entry name" value="RDD"/>
    <property type="match status" value="1"/>
</dbReference>
<gene>
    <name evidence="7" type="ORF">LYSCAS_00600</name>
</gene>
<keyword evidence="2 5" id="KW-0812">Transmembrane</keyword>
<dbReference type="InterPro" id="IPR010432">
    <property type="entry name" value="RDD"/>
</dbReference>
<sequence length="109" mass="12740">MQNLDLEYAGFWRRVAASIIDTLLIMLVTFPALYVIYGQEYFVGDGPFIEGPADFVISWLLPAVLVIWFWVVRTGRPPARWWWAPRSSMRKQVRRFRPAGRLHATWAIS</sequence>
<feature type="transmembrane region" description="Helical" evidence="5">
    <location>
        <begin position="56"/>
        <end position="72"/>
    </location>
</feature>
<keyword evidence="3 5" id="KW-1133">Transmembrane helix</keyword>
<evidence type="ECO:0000256" key="3">
    <source>
        <dbReference type="ARBA" id="ARBA00022989"/>
    </source>
</evidence>
<feature type="domain" description="RDD" evidence="6">
    <location>
        <begin position="8"/>
        <end position="83"/>
    </location>
</feature>
<evidence type="ECO:0000256" key="4">
    <source>
        <dbReference type="ARBA" id="ARBA00023136"/>
    </source>
</evidence>
<protein>
    <recommendedName>
        <fullName evidence="6">RDD domain-containing protein</fullName>
    </recommendedName>
</protein>
<evidence type="ECO:0000259" key="6">
    <source>
        <dbReference type="Pfam" id="PF06271"/>
    </source>
</evidence>
<dbReference type="EMBL" id="AP024545">
    <property type="protein sequence ID" value="BCT91036.1"/>
    <property type="molecule type" value="Genomic_DNA"/>
</dbReference>
<evidence type="ECO:0000256" key="2">
    <source>
        <dbReference type="ARBA" id="ARBA00022692"/>
    </source>
</evidence>
<evidence type="ECO:0000256" key="5">
    <source>
        <dbReference type="SAM" id="Phobius"/>
    </source>
</evidence>
<evidence type="ECO:0000256" key="1">
    <source>
        <dbReference type="ARBA" id="ARBA00004141"/>
    </source>
</evidence>